<dbReference type="Proteomes" id="UP000241903">
    <property type="component" value="Segment"/>
</dbReference>
<sequence>MSNPNQLYEDMEKLNALYDELCWGHDDELVFTHDGQKIFIYNKTLKENGTQLD</sequence>
<organism evidence="3 4">
    <name type="scientific">Synechococcus phage S-CAM9</name>
    <dbReference type="NCBI Taxonomy" id="1883369"/>
    <lineage>
        <taxon>Viruses</taxon>
        <taxon>Duplodnaviria</taxon>
        <taxon>Heunggongvirae</taxon>
        <taxon>Uroviricota</taxon>
        <taxon>Caudoviricetes</taxon>
        <taxon>Pantevenvirales</taxon>
        <taxon>Kyanoviridae</taxon>
        <taxon>Kanaloavirus</taxon>
        <taxon>Kanaloavirus scam9</taxon>
    </lineage>
</organism>
<keyword evidence="4" id="KW-1185">Reference proteome</keyword>
<protein>
    <submittedName>
        <fullName evidence="3">Uncharacterized protein</fullName>
    </submittedName>
</protein>
<dbReference type="EMBL" id="KU686204">
    <property type="protein sequence ID" value="AOV60339.1"/>
    <property type="molecule type" value="Genomic_DNA"/>
</dbReference>
<dbReference type="OrthoDB" id="26824at10239"/>
<dbReference type="GeneID" id="30307778"/>
<evidence type="ECO:0000313" key="5">
    <source>
        <dbReference type="Proteomes" id="UP000240393"/>
    </source>
</evidence>
<evidence type="ECO:0000313" key="3">
    <source>
        <dbReference type="EMBL" id="AOV60796.1"/>
    </source>
</evidence>
<dbReference type="EMBL" id="KU686206">
    <property type="protein sequence ID" value="AOV60796.1"/>
    <property type="molecule type" value="Genomic_DNA"/>
</dbReference>
<dbReference type="Proteomes" id="UP000202784">
    <property type="component" value="Segment"/>
</dbReference>
<evidence type="ECO:0000313" key="2">
    <source>
        <dbReference type="EMBL" id="AOV60567.1"/>
    </source>
</evidence>
<evidence type="ECO:0000313" key="1">
    <source>
        <dbReference type="EMBL" id="AOV60339.1"/>
    </source>
</evidence>
<evidence type="ECO:0000313" key="4">
    <source>
        <dbReference type="Proteomes" id="UP000202784"/>
    </source>
</evidence>
<dbReference type="Proteomes" id="UP000240393">
    <property type="component" value="Segment"/>
</dbReference>
<gene>
    <name evidence="3" type="ORF">N161109_193</name>
    <name evidence="1" type="ORF">S050808_192</name>
    <name evidence="2" type="ORF">S820908_192</name>
</gene>
<dbReference type="RefSeq" id="YP_009322628.1">
    <property type="nucleotide sequence ID" value="NC_031922.1"/>
</dbReference>
<dbReference type="EMBL" id="KU686205">
    <property type="protein sequence ID" value="AOV60567.1"/>
    <property type="molecule type" value="Genomic_DNA"/>
</dbReference>
<proteinExistence type="predicted"/>
<dbReference type="InterPro" id="IPR055615">
    <property type="entry name" value="DUF7191"/>
</dbReference>
<dbReference type="Pfam" id="PF23821">
    <property type="entry name" value="DUF7191"/>
    <property type="match status" value="1"/>
</dbReference>
<accession>A0A1D8KQ33</accession>
<dbReference type="KEGG" id="vg:30307778"/>
<name>A0A1D8KQ33_9CAUD</name>
<reference evidence="4 5" key="1">
    <citation type="journal article" date="2016" name="Virology">
        <title>The genomic content and context of auxiliary metabolic genes in marine cyanomyoviruses.</title>
        <authorList>
            <person name="Crummett L.T."/>
            <person name="Puxty R.J."/>
            <person name="Weihe C."/>
            <person name="Marston M.F."/>
            <person name="Martiny J.B."/>
        </authorList>
    </citation>
    <scope>NUCLEOTIDE SEQUENCE [LARGE SCALE GENOMIC DNA]</scope>
    <source>
        <strain evidence="1">0808SB05</strain>
        <strain evidence="2">0908SB82</strain>
        <strain evidence="3">1109NB16</strain>
    </source>
</reference>